<gene>
    <name evidence="3" type="ORF">ACFODZ_13535</name>
</gene>
<evidence type="ECO:0000256" key="2">
    <source>
        <dbReference type="ARBA" id="ARBA00022801"/>
    </source>
</evidence>
<keyword evidence="2" id="KW-0378">Hydrolase</keyword>
<reference evidence="4" key="1">
    <citation type="journal article" date="2019" name="Int. J. Syst. Evol. Microbiol.">
        <title>The Global Catalogue of Microorganisms (GCM) 10K type strain sequencing project: providing services to taxonomists for standard genome sequencing and annotation.</title>
        <authorList>
            <consortium name="The Broad Institute Genomics Platform"/>
            <consortium name="The Broad Institute Genome Sequencing Center for Infectious Disease"/>
            <person name="Wu L."/>
            <person name="Ma J."/>
        </authorList>
    </citation>
    <scope>NUCLEOTIDE SEQUENCE [LARGE SCALE GENOMIC DNA]</scope>
    <source>
        <strain evidence="4">KCTC 42953</strain>
    </source>
</reference>
<protein>
    <submittedName>
        <fullName evidence="3">Dimethylarginine dimethylaminohydrolase family protein</fullName>
    </submittedName>
</protein>
<dbReference type="SUPFAM" id="SSF55909">
    <property type="entry name" value="Pentein"/>
    <property type="match status" value="1"/>
</dbReference>
<evidence type="ECO:0000313" key="3">
    <source>
        <dbReference type="EMBL" id="MFC3195270.1"/>
    </source>
</evidence>
<sequence length="253" mass="27426">MFSQAIVKQPSESLINGITEANLGLPDIQLAREQHKQYIKALELCGLSVTVLSADETYPDGCFVEDPAIITPAGAIITRPGAASRTGECEAISQALKEVPLQTTDIHAPGTLDGGDVMMVDSHYYIGLSERTNPAGANQLIQILESWGLSGSTIQMKDMLHLKTGVSYLENNTVLVCGEFLNEPAFQSFHRLAVAEEEAYAANCIWVNDRVIMPAGYPRTQAMIESAGYQVLSVDVSEFRKLDGGLSCLSLRF</sequence>
<dbReference type="RefSeq" id="WP_077411624.1">
    <property type="nucleotide sequence ID" value="NZ_JBHRTS010000007.1"/>
</dbReference>
<dbReference type="EMBL" id="JBHRTS010000007">
    <property type="protein sequence ID" value="MFC3195270.1"/>
    <property type="molecule type" value="Genomic_DNA"/>
</dbReference>
<comment type="caution">
    <text evidence="3">The sequence shown here is derived from an EMBL/GenBank/DDBJ whole genome shotgun (WGS) entry which is preliminary data.</text>
</comment>
<name>A0ABV7JAZ0_9GAMM</name>
<evidence type="ECO:0000313" key="4">
    <source>
        <dbReference type="Proteomes" id="UP001595533"/>
    </source>
</evidence>
<evidence type="ECO:0000256" key="1">
    <source>
        <dbReference type="ARBA" id="ARBA00008532"/>
    </source>
</evidence>
<dbReference type="PANTHER" id="PTHR12737:SF9">
    <property type="entry name" value="DIMETHYLARGININASE"/>
    <property type="match status" value="1"/>
</dbReference>
<organism evidence="3 4">
    <name type="scientific">Marinicella sediminis</name>
    <dbReference type="NCBI Taxonomy" id="1792834"/>
    <lineage>
        <taxon>Bacteria</taxon>
        <taxon>Pseudomonadati</taxon>
        <taxon>Pseudomonadota</taxon>
        <taxon>Gammaproteobacteria</taxon>
        <taxon>Lysobacterales</taxon>
        <taxon>Marinicellaceae</taxon>
        <taxon>Marinicella</taxon>
    </lineage>
</organism>
<dbReference type="Pfam" id="PF02274">
    <property type="entry name" value="ADI"/>
    <property type="match status" value="1"/>
</dbReference>
<dbReference type="Proteomes" id="UP001595533">
    <property type="component" value="Unassembled WGS sequence"/>
</dbReference>
<proteinExistence type="inferred from homology"/>
<dbReference type="InterPro" id="IPR033199">
    <property type="entry name" value="DDAH-like"/>
</dbReference>
<accession>A0ABV7JAZ0</accession>
<comment type="similarity">
    <text evidence="1">Belongs to the DDAH family.</text>
</comment>
<keyword evidence="4" id="KW-1185">Reference proteome</keyword>
<dbReference type="Gene3D" id="3.75.10.10">
    <property type="entry name" value="L-arginine/glycine Amidinotransferase, Chain A"/>
    <property type="match status" value="1"/>
</dbReference>
<dbReference type="PANTHER" id="PTHR12737">
    <property type="entry name" value="DIMETHYLARGININE DIMETHYLAMINOHYDROLASE"/>
    <property type="match status" value="1"/>
</dbReference>